<dbReference type="Pfam" id="PF01479">
    <property type="entry name" value="S4"/>
    <property type="match status" value="1"/>
</dbReference>
<evidence type="ECO:0000313" key="4">
    <source>
        <dbReference type="EMBL" id="ERJ93806.1"/>
    </source>
</evidence>
<dbReference type="AlphaFoldDB" id="U2K5M6"/>
<dbReference type="GO" id="GO:0000455">
    <property type="term" value="P:enzyme-directed rRNA pseudouridine synthesis"/>
    <property type="evidence" value="ECO:0007669"/>
    <property type="project" value="UniProtKB-ARBA"/>
</dbReference>
<dbReference type="EMBL" id="AWVF01000272">
    <property type="protein sequence ID" value="ERJ93806.1"/>
    <property type="molecule type" value="Genomic_DNA"/>
</dbReference>
<dbReference type="SMART" id="SM00363">
    <property type="entry name" value="S4"/>
    <property type="match status" value="1"/>
</dbReference>
<dbReference type="GO" id="GO:0003723">
    <property type="term" value="F:RNA binding"/>
    <property type="evidence" value="ECO:0007669"/>
    <property type="project" value="UniProtKB-KW"/>
</dbReference>
<dbReference type="InterPro" id="IPR000748">
    <property type="entry name" value="PsdUridine_synth_RsuA/RluB/E/F"/>
</dbReference>
<dbReference type="PANTHER" id="PTHR47683">
    <property type="entry name" value="PSEUDOURIDINE SYNTHASE FAMILY PROTEIN-RELATED"/>
    <property type="match status" value="1"/>
</dbReference>
<dbReference type="Gene3D" id="3.30.70.580">
    <property type="entry name" value="Pseudouridine synthase I, catalytic domain, N-terminal subdomain"/>
    <property type="match status" value="1"/>
</dbReference>
<dbReference type="PATRIC" id="fig|411473.3.peg.1789"/>
<dbReference type="eggNOG" id="COG1187">
    <property type="taxonomic scope" value="Bacteria"/>
</dbReference>
<dbReference type="InterPro" id="IPR042092">
    <property type="entry name" value="PsdUridine_s_RsuA/RluB/E/F_cat"/>
</dbReference>
<evidence type="ECO:0000256" key="2">
    <source>
        <dbReference type="PROSITE-ProRule" id="PRU00182"/>
    </source>
</evidence>
<dbReference type="OrthoDB" id="9807213at2"/>
<accession>U2K5M6</accession>
<protein>
    <submittedName>
        <fullName evidence="4">Putative 16S pseudouridylate synthase</fullName>
    </submittedName>
</protein>
<evidence type="ECO:0000259" key="3">
    <source>
        <dbReference type="SMART" id="SM00363"/>
    </source>
</evidence>
<dbReference type="NCBIfam" id="TIGR00093">
    <property type="entry name" value="pseudouridine synthase"/>
    <property type="match status" value="1"/>
</dbReference>
<dbReference type="HOGENOM" id="CLU_024979_1_2_9"/>
<evidence type="ECO:0000256" key="1">
    <source>
        <dbReference type="ARBA" id="ARBA00023235"/>
    </source>
</evidence>
<dbReference type="Gene3D" id="3.30.70.1560">
    <property type="entry name" value="Alpha-L RNA-binding motif"/>
    <property type="match status" value="1"/>
</dbReference>
<dbReference type="Pfam" id="PF00849">
    <property type="entry name" value="PseudoU_synth_2"/>
    <property type="match status" value="1"/>
</dbReference>
<reference evidence="4 5" key="1">
    <citation type="submission" date="2013-07" db="EMBL/GenBank/DDBJ databases">
        <authorList>
            <person name="Weinstock G."/>
            <person name="Sodergren E."/>
            <person name="Wylie T."/>
            <person name="Fulton L."/>
            <person name="Fulton R."/>
            <person name="Fronick C."/>
            <person name="O'Laughlin M."/>
            <person name="Godfrey J."/>
            <person name="Miner T."/>
            <person name="Herter B."/>
            <person name="Appelbaum E."/>
            <person name="Cordes M."/>
            <person name="Lek S."/>
            <person name="Wollam A."/>
            <person name="Pepin K.H."/>
            <person name="Palsikar V.B."/>
            <person name="Mitreva M."/>
            <person name="Wilson R.K."/>
        </authorList>
    </citation>
    <scope>NUCLEOTIDE SEQUENCE [LARGE SCALE GENOMIC DNA]</scope>
    <source>
        <strain evidence="4 5">ATCC 27760</strain>
    </source>
</reference>
<dbReference type="Proteomes" id="UP000016662">
    <property type="component" value="Unassembled WGS sequence"/>
</dbReference>
<dbReference type="STRING" id="411473.RUMCAL_02169"/>
<dbReference type="SUPFAM" id="SSF55174">
    <property type="entry name" value="Alpha-L RNA-binding motif"/>
    <property type="match status" value="1"/>
</dbReference>
<keyword evidence="1" id="KW-0413">Isomerase</keyword>
<keyword evidence="5" id="KW-1185">Reference proteome</keyword>
<organism evidence="4 5">
    <name type="scientific">Ruminococcus callidus ATCC 27760</name>
    <dbReference type="NCBI Taxonomy" id="411473"/>
    <lineage>
        <taxon>Bacteria</taxon>
        <taxon>Bacillati</taxon>
        <taxon>Bacillota</taxon>
        <taxon>Clostridia</taxon>
        <taxon>Eubacteriales</taxon>
        <taxon>Oscillospiraceae</taxon>
        <taxon>Ruminococcus</taxon>
    </lineage>
</organism>
<proteinExistence type="predicted"/>
<gene>
    <name evidence="4" type="ORF">RUMCAL_02169</name>
</gene>
<dbReference type="InterPro" id="IPR006145">
    <property type="entry name" value="PsdUridine_synth_RsuA/RluA"/>
</dbReference>
<dbReference type="GeneID" id="93693135"/>
<dbReference type="Gene3D" id="3.10.290.10">
    <property type="entry name" value="RNA-binding S4 domain"/>
    <property type="match status" value="1"/>
</dbReference>
<dbReference type="InterPro" id="IPR020103">
    <property type="entry name" value="PsdUridine_synth_cat_dom_sf"/>
</dbReference>
<sequence length="251" mass="27704">MRLDQFLSARTMYSRRELRQMIQKGKVTVDGAVVRKADQAVQPEAHTVCLNGREICGDQYLYVLLHKPKGYVSSADEAGQKSVLELVPPELCRKDLRPVGRLDKDSTGMLLLTDDGQLAHQVIAARGHVAKYYHIVLARPWEDGYLQPLEQGITLADGAQCLPAKAAPVPDTDREALICLHEGKYHQVRRMFAALGNHVSELARVAMGGLLLPPELPLGACCVLSEKDVQKLLKCETDFASLLQTLQSHSS</sequence>
<dbReference type="InterPro" id="IPR002942">
    <property type="entry name" value="S4_RNA-bd"/>
</dbReference>
<name>U2K5M6_9FIRM</name>
<dbReference type="SUPFAM" id="SSF55120">
    <property type="entry name" value="Pseudouridine synthase"/>
    <property type="match status" value="1"/>
</dbReference>
<dbReference type="PROSITE" id="PS50889">
    <property type="entry name" value="S4"/>
    <property type="match status" value="1"/>
</dbReference>
<dbReference type="PANTHER" id="PTHR47683:SF4">
    <property type="entry name" value="PSEUDOURIDINE SYNTHASE"/>
    <property type="match status" value="1"/>
</dbReference>
<comment type="caution">
    <text evidence="4">The sequence shown here is derived from an EMBL/GenBank/DDBJ whole genome shotgun (WGS) entry which is preliminary data.</text>
</comment>
<keyword evidence="2" id="KW-0694">RNA-binding</keyword>
<feature type="domain" description="RNA-binding S4" evidence="3">
    <location>
        <begin position="1"/>
        <end position="69"/>
    </location>
</feature>
<dbReference type="InterPro" id="IPR020094">
    <property type="entry name" value="TruA/RsuA/RluB/E/F_N"/>
</dbReference>
<dbReference type="InterPro" id="IPR036986">
    <property type="entry name" value="S4_RNA-bd_sf"/>
</dbReference>
<evidence type="ECO:0000313" key="5">
    <source>
        <dbReference type="Proteomes" id="UP000016662"/>
    </source>
</evidence>
<dbReference type="InterPro" id="IPR050343">
    <property type="entry name" value="RsuA_PseudoU_synthase"/>
</dbReference>
<dbReference type="RefSeq" id="WP_021683687.1">
    <property type="nucleotide sequence ID" value="NZ_KI260507.1"/>
</dbReference>
<dbReference type="CDD" id="cd00165">
    <property type="entry name" value="S4"/>
    <property type="match status" value="1"/>
</dbReference>
<dbReference type="GO" id="GO:0120159">
    <property type="term" value="F:rRNA pseudouridine synthase activity"/>
    <property type="evidence" value="ECO:0007669"/>
    <property type="project" value="UniProtKB-ARBA"/>
</dbReference>